<dbReference type="GO" id="GO:0005524">
    <property type="term" value="F:ATP binding"/>
    <property type="evidence" value="ECO:0007669"/>
    <property type="project" value="UniProtKB-KW"/>
</dbReference>
<evidence type="ECO:0000256" key="1">
    <source>
        <dbReference type="ARBA" id="ARBA00022741"/>
    </source>
</evidence>
<evidence type="ECO:0000313" key="5">
    <source>
        <dbReference type="EMBL" id="PTL36609.1"/>
    </source>
</evidence>
<keyword evidence="1" id="KW-0547">Nucleotide-binding</keyword>
<feature type="domain" description="Carboxyltransferase" evidence="4">
    <location>
        <begin position="3"/>
        <end position="204"/>
    </location>
</feature>
<evidence type="ECO:0000313" key="6">
    <source>
        <dbReference type="Proteomes" id="UP000241436"/>
    </source>
</evidence>
<dbReference type="PANTHER" id="PTHR34698">
    <property type="entry name" value="5-OXOPROLINASE SUBUNIT B"/>
    <property type="match status" value="1"/>
</dbReference>
<evidence type="ECO:0000256" key="2">
    <source>
        <dbReference type="ARBA" id="ARBA00022801"/>
    </source>
</evidence>
<dbReference type="Proteomes" id="UP000241436">
    <property type="component" value="Unassembled WGS sequence"/>
</dbReference>
<dbReference type="EMBL" id="NVQC01000013">
    <property type="protein sequence ID" value="PTL36609.1"/>
    <property type="molecule type" value="Genomic_DNA"/>
</dbReference>
<dbReference type="OrthoDB" id="9778567at2"/>
<evidence type="ECO:0000256" key="3">
    <source>
        <dbReference type="ARBA" id="ARBA00022840"/>
    </source>
</evidence>
<dbReference type="InterPro" id="IPR010016">
    <property type="entry name" value="PxpB"/>
</dbReference>
<dbReference type="Gene3D" id="2.40.100.10">
    <property type="entry name" value="Cyclophilin-like"/>
    <property type="match status" value="1"/>
</dbReference>
<keyword evidence="6" id="KW-1185">Reference proteome</keyword>
<dbReference type="AlphaFoldDB" id="A0A2T4TZT1"/>
<reference evidence="5 6" key="1">
    <citation type="submission" date="2017-09" db="EMBL/GenBank/DDBJ databases">
        <title>Bloom of a denitrifying methanotroph, Candidatus Methylomirabilis limnetica, in a deep stratified lake.</title>
        <authorList>
            <person name="Graf J.S."/>
            <person name="Marchant H.K."/>
            <person name="Tienken D."/>
            <person name="Hach P.F."/>
            <person name="Brand A."/>
            <person name="Schubert C.J."/>
            <person name="Kuypers M.M."/>
            <person name="Milucka J."/>
        </authorList>
    </citation>
    <scope>NUCLEOTIDE SEQUENCE [LARGE SCALE GENOMIC DNA]</scope>
    <source>
        <strain evidence="5 6">Zug</strain>
    </source>
</reference>
<dbReference type="NCBIfam" id="TIGR00370">
    <property type="entry name" value="5-oxoprolinase subunit PxpB"/>
    <property type="match status" value="1"/>
</dbReference>
<gene>
    <name evidence="5" type="ORF">CLG94_02695</name>
</gene>
<dbReference type="InterPro" id="IPR029000">
    <property type="entry name" value="Cyclophilin-like_dom_sf"/>
</dbReference>
<sequence length="228" mass="25203">MSVRFLDGGESCLVVELGDAIDLALNRQVRALSLALEQARVKGVLEAVPTYRSLAIYYDPLTIDRDALREQVGTLYDSLEDLGDQTPRVVEIPTVYGGEYGPDLEFVARHSGLSWDEVVRLHSKPLYHVYMLGFIAGFPYLGDLSERLAIPRLSTPRLKVPTGSVGIGGRQTGVYPIESPGGWRIIGRTPLRLFDPSAEAPTAILPGDKVRFVRIEPHEYERGQSGRL</sequence>
<dbReference type="SUPFAM" id="SSF160467">
    <property type="entry name" value="PH0987 N-terminal domain-like"/>
    <property type="match status" value="1"/>
</dbReference>
<dbReference type="Gene3D" id="3.30.1360.40">
    <property type="match status" value="1"/>
</dbReference>
<dbReference type="PANTHER" id="PTHR34698:SF2">
    <property type="entry name" value="5-OXOPROLINASE SUBUNIT B"/>
    <property type="match status" value="1"/>
</dbReference>
<name>A0A2T4TZT1_9BACT</name>
<comment type="caution">
    <text evidence="5">The sequence shown here is derived from an EMBL/GenBank/DDBJ whole genome shotgun (WGS) entry which is preliminary data.</text>
</comment>
<dbReference type="Pfam" id="PF02682">
    <property type="entry name" value="CT_C_D"/>
    <property type="match status" value="1"/>
</dbReference>
<proteinExistence type="predicted"/>
<evidence type="ECO:0000259" key="4">
    <source>
        <dbReference type="SMART" id="SM00796"/>
    </source>
</evidence>
<protein>
    <submittedName>
        <fullName evidence="5">Allophanate hydrolase</fullName>
    </submittedName>
</protein>
<accession>A0A2T4TZT1</accession>
<dbReference type="SMART" id="SM00796">
    <property type="entry name" value="AHS1"/>
    <property type="match status" value="1"/>
</dbReference>
<dbReference type="InterPro" id="IPR003833">
    <property type="entry name" value="CT_C_D"/>
</dbReference>
<organism evidence="5 6">
    <name type="scientific">Candidatus Methylomirabilis limnetica</name>
    <dbReference type="NCBI Taxonomy" id="2033718"/>
    <lineage>
        <taxon>Bacteria</taxon>
        <taxon>Candidatus Methylomirabilota</taxon>
        <taxon>Candidatus Methylomirabilia</taxon>
        <taxon>Candidatus Methylomirabilales</taxon>
        <taxon>Candidatus Methylomirabilaceae</taxon>
        <taxon>Candidatus Methylomirabilis</taxon>
    </lineage>
</organism>
<dbReference type="GO" id="GO:0016787">
    <property type="term" value="F:hydrolase activity"/>
    <property type="evidence" value="ECO:0007669"/>
    <property type="project" value="UniProtKB-KW"/>
</dbReference>
<keyword evidence="3" id="KW-0067">ATP-binding</keyword>
<dbReference type="RefSeq" id="WP_107561360.1">
    <property type="nucleotide sequence ID" value="NZ_NVQC01000013.1"/>
</dbReference>
<reference evidence="6" key="2">
    <citation type="journal article" date="2018" name="Environ. Microbiol.">
        <title>Bloom of a denitrifying methanotroph, 'Candidatus Methylomirabilis limnetica', in a deep stratified lake.</title>
        <authorList>
            <person name="Graf J.S."/>
            <person name="Mayr M.J."/>
            <person name="Marchant H.K."/>
            <person name="Tienken D."/>
            <person name="Hach P.F."/>
            <person name="Brand A."/>
            <person name="Schubert C.J."/>
            <person name="Kuypers M.M."/>
            <person name="Milucka J."/>
        </authorList>
    </citation>
    <scope>NUCLEOTIDE SEQUENCE [LARGE SCALE GENOMIC DNA]</scope>
    <source>
        <strain evidence="6">Zug</strain>
    </source>
</reference>
<keyword evidence="2 5" id="KW-0378">Hydrolase</keyword>
<dbReference type="SUPFAM" id="SSF50891">
    <property type="entry name" value="Cyclophilin-like"/>
    <property type="match status" value="1"/>
</dbReference>